<dbReference type="GO" id="GO:0005576">
    <property type="term" value="C:extracellular region"/>
    <property type="evidence" value="ECO:0007669"/>
    <property type="project" value="UniProtKB-SubCell"/>
</dbReference>
<sequence length="1072" mass="115494">MMEEDPTYKPYSIHSKYPIIHTTNMEDCSSLDCTMTDEEAVIQGSWAAAVADSNSSNSSVNSSTSSSRGRFANISRRVNSSSGVKRGLFFGGVFVALASVGLAGVKVGMVLHDGGYFVKSVNEFGGVSGALEEEQIEKRSGDDDLVEQVTSRISPGAAPSTTTPPTYIFSTPYPTVNTEVWATEATSTTTNVNSIDSIAVDTVETDEFGVEMTAPLGLEYSMSMDTDHSMFFDDFEFDAEFESSMSMSMKTDVLAFGSRISPAASPAESTTAPTYIFSTPYPTVSKDEIAVNQADGIMGVPESFELSMSMNFDEENNMSIIVEDFEQFDVDFSMSMTMDDVDHDTVDDSVGTDTADEVMEVIQDTATEATILEDEIQTEDGGVATTEPANGINLDDVDVLVESETEPTDIAVDTTTPAVATKPFGISDCTKTTCALELSPELMLEYQVIVPDNTTVDECVGCAMEVKMTYDGIAWLGFGFSANGGMVGSEAVIGVPIKGSKATPLKYSLKGQSVETVTPMPDDQQTLENASIKIGKTSDDVKTVMKFTKLLVEPNEIEVVLMGMNTFLWAHGSDETLAYHAGRSTISVDLSTGNTVDATPSTAMVTDPTEGAIFIDETNIVVTEATSISTTIPSDEVSATEPSAALATETTVSSSVFMTEGTIASDAIDIGVTGTEPTTQDVEAQSVTPTYYPTTHSELITDILTPDADTFVEFNSSKAFGMRSWTKVDGQPERITLIRFDMSSLVRNKAAELLSAKLRLYALTDSPFGGRIDIVDEDICGEWDENSLTWANAPPGVFGTPPESLGSFESSQEFTWNEAELTLDLFNLPLQFTIKITSDKANGVTYATKENVTAVPELVLEYIGWMHEETDVPTMTPTEGALVQAIVALPTVSPITAAPTISPVEPIVIEVLRDAMLRNGKYSNDLFGYDSSIAMKSHSNPDYEGKSILQFDLSDVPSDVDYNYELKLFITYTGSDDERTLSVSAIKDVFRWGEEWITWDRLGKPDLEFLGSATVGEGDVGSYVSFPLGELKAVSGRVNLVVEITSGESDGSKVDYQAREAKSNPPILVATP</sequence>
<dbReference type="InterPro" id="IPR045266">
    <property type="entry name" value="DOH_DOMON"/>
</dbReference>
<evidence type="ECO:0000256" key="2">
    <source>
        <dbReference type="ARBA" id="ARBA00022525"/>
    </source>
</evidence>
<keyword evidence="4" id="KW-1133">Transmembrane helix</keyword>
<dbReference type="InterPro" id="IPR005018">
    <property type="entry name" value="DOMON_domain"/>
</dbReference>
<gene>
    <name evidence="6" type="ORF">ACHAWO_011511</name>
</gene>
<name>A0ABD3NB11_9STRA</name>
<evidence type="ECO:0000256" key="1">
    <source>
        <dbReference type="ARBA" id="ARBA00004613"/>
    </source>
</evidence>
<dbReference type="EMBL" id="JALLPJ020001241">
    <property type="protein sequence ID" value="KAL3773244.1"/>
    <property type="molecule type" value="Genomic_DNA"/>
</dbReference>
<evidence type="ECO:0000313" key="7">
    <source>
        <dbReference type="Proteomes" id="UP001530400"/>
    </source>
</evidence>
<organism evidence="6 7">
    <name type="scientific">Cyclotella atomus</name>
    <dbReference type="NCBI Taxonomy" id="382360"/>
    <lineage>
        <taxon>Eukaryota</taxon>
        <taxon>Sar</taxon>
        <taxon>Stramenopiles</taxon>
        <taxon>Ochrophyta</taxon>
        <taxon>Bacillariophyta</taxon>
        <taxon>Coscinodiscophyceae</taxon>
        <taxon>Thalassiosirophycidae</taxon>
        <taxon>Stephanodiscales</taxon>
        <taxon>Stephanodiscaceae</taxon>
        <taxon>Cyclotella</taxon>
    </lineage>
</organism>
<accession>A0ABD3NB11</accession>
<evidence type="ECO:0000259" key="5">
    <source>
        <dbReference type="PROSITE" id="PS50836"/>
    </source>
</evidence>
<protein>
    <recommendedName>
        <fullName evidence="5">DOMON domain-containing protein</fullName>
    </recommendedName>
</protein>
<dbReference type="Proteomes" id="UP001530400">
    <property type="component" value="Unassembled WGS sequence"/>
</dbReference>
<keyword evidence="4" id="KW-0812">Transmembrane</keyword>
<comment type="caution">
    <text evidence="6">The sequence shown here is derived from an EMBL/GenBank/DDBJ whole genome shotgun (WGS) entry which is preliminary data.</text>
</comment>
<dbReference type="AlphaFoldDB" id="A0ABD3NB11"/>
<comment type="subcellular location">
    <subcellularLocation>
        <location evidence="1">Secreted</location>
    </subcellularLocation>
</comment>
<dbReference type="CDD" id="cd09631">
    <property type="entry name" value="DOMON_DOH"/>
    <property type="match status" value="1"/>
</dbReference>
<reference evidence="6 7" key="1">
    <citation type="submission" date="2024-10" db="EMBL/GenBank/DDBJ databases">
        <title>Updated reference genomes for cyclostephanoid diatoms.</title>
        <authorList>
            <person name="Roberts W.R."/>
            <person name="Alverson A.J."/>
        </authorList>
    </citation>
    <scope>NUCLEOTIDE SEQUENCE [LARGE SCALE GENOMIC DNA]</scope>
    <source>
        <strain evidence="6 7">AJA010-31</strain>
    </source>
</reference>
<keyword evidence="2" id="KW-0964">Secreted</keyword>
<evidence type="ECO:0000313" key="6">
    <source>
        <dbReference type="EMBL" id="KAL3773244.1"/>
    </source>
</evidence>
<proteinExistence type="predicted"/>
<dbReference type="InterPro" id="IPR055372">
    <property type="entry name" value="CBM96"/>
</dbReference>
<feature type="domain" description="DOMON" evidence="5">
    <location>
        <begin position="440"/>
        <end position="572"/>
    </location>
</feature>
<keyword evidence="3" id="KW-0732">Signal</keyword>
<dbReference type="PROSITE" id="PS50836">
    <property type="entry name" value="DOMON"/>
    <property type="match status" value="1"/>
</dbReference>
<evidence type="ECO:0000256" key="4">
    <source>
        <dbReference type="SAM" id="Phobius"/>
    </source>
</evidence>
<evidence type="ECO:0000256" key="3">
    <source>
        <dbReference type="ARBA" id="ARBA00022729"/>
    </source>
</evidence>
<dbReference type="SMART" id="SM00664">
    <property type="entry name" value="DoH"/>
    <property type="match status" value="1"/>
</dbReference>
<keyword evidence="7" id="KW-1185">Reference proteome</keyword>
<dbReference type="NCBIfam" id="NF033679">
    <property type="entry name" value="DNRLRE_dom"/>
    <property type="match status" value="1"/>
</dbReference>
<dbReference type="Pfam" id="PF24517">
    <property type="entry name" value="CBM96"/>
    <property type="match status" value="2"/>
</dbReference>
<keyword evidence="4" id="KW-0472">Membrane</keyword>
<feature type="transmembrane region" description="Helical" evidence="4">
    <location>
        <begin position="87"/>
        <end position="111"/>
    </location>
</feature>